<organism evidence="1 2">
    <name type="scientific">Rattus norvegicus</name>
    <name type="common">Rat</name>
    <dbReference type="NCBI Taxonomy" id="10116"/>
    <lineage>
        <taxon>Eukaryota</taxon>
        <taxon>Metazoa</taxon>
        <taxon>Chordata</taxon>
        <taxon>Craniata</taxon>
        <taxon>Vertebrata</taxon>
        <taxon>Euteleostomi</taxon>
        <taxon>Mammalia</taxon>
        <taxon>Eutheria</taxon>
        <taxon>Euarchontoglires</taxon>
        <taxon>Glires</taxon>
        <taxon>Rodentia</taxon>
        <taxon>Myomorpha</taxon>
        <taxon>Muroidea</taxon>
        <taxon>Muridae</taxon>
        <taxon>Murinae</taxon>
        <taxon>Rattus</taxon>
    </lineage>
</organism>
<proteinExistence type="predicted"/>
<protein>
    <submittedName>
        <fullName evidence="1">RCG56950</fullName>
    </submittedName>
</protein>
<dbReference type="Proteomes" id="UP000234681">
    <property type="component" value="Chromosome 14"/>
</dbReference>
<evidence type="ECO:0000313" key="2">
    <source>
        <dbReference type="Proteomes" id="UP000234681"/>
    </source>
</evidence>
<name>A6JD25_RAT</name>
<sequence>MQGILFLVGTTPRVRCWLFFCCASGVCVCKHVYVHV</sequence>
<dbReference type="EMBL" id="CH473981">
    <property type="protein sequence ID" value="EDL89947.1"/>
    <property type="molecule type" value="Genomic_DNA"/>
</dbReference>
<gene>
    <name evidence="1" type="ORF">rCG_56950</name>
</gene>
<evidence type="ECO:0000313" key="1">
    <source>
        <dbReference type="EMBL" id="EDL89947.1"/>
    </source>
</evidence>
<dbReference type="AlphaFoldDB" id="A6JD25"/>
<accession>A6JD25</accession>
<reference evidence="2" key="1">
    <citation type="submission" date="2005-09" db="EMBL/GenBank/DDBJ databases">
        <authorList>
            <person name="Mural R.J."/>
            <person name="Li P.W."/>
            <person name="Adams M.D."/>
            <person name="Amanatides P.G."/>
            <person name="Baden-Tillson H."/>
            <person name="Barnstead M."/>
            <person name="Chin S.H."/>
            <person name="Dew I."/>
            <person name="Evans C.A."/>
            <person name="Ferriera S."/>
            <person name="Flanigan M."/>
            <person name="Fosler C."/>
            <person name="Glodek A."/>
            <person name="Gu Z."/>
            <person name="Holt R.A."/>
            <person name="Jennings D."/>
            <person name="Kraft C.L."/>
            <person name="Lu F."/>
            <person name="Nguyen T."/>
            <person name="Nusskern D.R."/>
            <person name="Pfannkoch C.M."/>
            <person name="Sitter C."/>
            <person name="Sutton G.G."/>
            <person name="Venter J.C."/>
            <person name="Wang Z."/>
            <person name="Woodage T."/>
            <person name="Zheng X.H."/>
            <person name="Zhong F."/>
        </authorList>
    </citation>
    <scope>NUCLEOTIDE SEQUENCE [LARGE SCALE GENOMIC DNA]</scope>
    <source>
        <strain>BN</strain>
        <strain evidence="2">Sprague-Dawley</strain>
    </source>
</reference>